<dbReference type="Proteomes" id="UP001139700">
    <property type="component" value="Unassembled WGS sequence"/>
</dbReference>
<feature type="transmembrane region" description="Helical" evidence="1">
    <location>
        <begin position="221"/>
        <end position="240"/>
    </location>
</feature>
<evidence type="ECO:0008006" key="4">
    <source>
        <dbReference type="Google" id="ProtNLM"/>
    </source>
</evidence>
<evidence type="ECO:0000313" key="2">
    <source>
        <dbReference type="EMBL" id="MCF0042555.1"/>
    </source>
</evidence>
<keyword evidence="1" id="KW-0472">Membrane</keyword>
<feature type="transmembrane region" description="Helical" evidence="1">
    <location>
        <begin position="59"/>
        <end position="78"/>
    </location>
</feature>
<feature type="transmembrane region" description="Helical" evidence="1">
    <location>
        <begin position="182"/>
        <end position="200"/>
    </location>
</feature>
<evidence type="ECO:0000313" key="3">
    <source>
        <dbReference type="Proteomes" id="UP001139700"/>
    </source>
</evidence>
<comment type="caution">
    <text evidence="2">The sequence shown here is derived from an EMBL/GenBank/DDBJ whole genome shotgun (WGS) entry which is preliminary data.</text>
</comment>
<protein>
    <recommendedName>
        <fullName evidence="4">O-antigen ligase domain-containing protein</fullName>
    </recommendedName>
</protein>
<dbReference type="AlphaFoldDB" id="A0A9X1PEZ4"/>
<feature type="transmembrane region" description="Helical" evidence="1">
    <location>
        <begin position="6"/>
        <end position="23"/>
    </location>
</feature>
<keyword evidence="1" id="KW-0812">Transmembrane</keyword>
<keyword evidence="3" id="KW-1185">Reference proteome</keyword>
<feature type="transmembrane region" description="Helical" evidence="1">
    <location>
        <begin position="312"/>
        <end position="334"/>
    </location>
</feature>
<dbReference type="RefSeq" id="WP_234615406.1">
    <property type="nucleotide sequence ID" value="NZ_CP098806.1"/>
</dbReference>
<feature type="transmembrane region" description="Helical" evidence="1">
    <location>
        <begin position="35"/>
        <end position="53"/>
    </location>
</feature>
<organism evidence="2 3">
    <name type="scientific">Dyadobacter fanqingshengii</name>
    <dbReference type="NCBI Taxonomy" id="2906443"/>
    <lineage>
        <taxon>Bacteria</taxon>
        <taxon>Pseudomonadati</taxon>
        <taxon>Bacteroidota</taxon>
        <taxon>Cytophagia</taxon>
        <taxon>Cytophagales</taxon>
        <taxon>Spirosomataceae</taxon>
        <taxon>Dyadobacter</taxon>
    </lineage>
</organism>
<accession>A0A9X1PEZ4</accession>
<sequence length="407" mass="47103">MNNSRYYHFIFIFMLVLFSLNYFSAKIASGGALKNISYAFMLGTILLSLPHFFRKASGFVLPVQIISFSVVFSILMAYISWGQQLSYSVSTIPYLIWFSFFFLLHKKYPIELIERVVMIFGVAYIVLYLFQFLHSDTVYFGFREEFVEDRGIVRILFPGAGVFFLAFFIAINKSLEKNAYKWFYIGFVLMGIGVTLLQVTRQSIGLVAVILLFHYGRKASMAMKVGVVALFVVGIIYLQGSDIYKGLAETQKETVSEGDKYIRVIAGEYFINDFSPNIMSRIFGNGLPNNTSSYGAFTTYLEDVYGFYLSDVGIIGVYVMFGIFAVLSYLYIFYKSFRMRVPEKYYYLKYYTCLLLVTSLTSDAVYSINFMITNVFVLYIFQYLYEYEQQMRWLQKVTAEQELQTVS</sequence>
<proteinExistence type="predicted"/>
<feature type="transmembrane region" description="Helical" evidence="1">
    <location>
        <begin position="116"/>
        <end position="140"/>
    </location>
</feature>
<feature type="transmembrane region" description="Helical" evidence="1">
    <location>
        <begin position="85"/>
        <end position="104"/>
    </location>
</feature>
<feature type="transmembrane region" description="Helical" evidence="1">
    <location>
        <begin position="152"/>
        <end position="170"/>
    </location>
</feature>
<evidence type="ECO:0000256" key="1">
    <source>
        <dbReference type="SAM" id="Phobius"/>
    </source>
</evidence>
<keyword evidence="1" id="KW-1133">Transmembrane helix</keyword>
<reference evidence="2" key="1">
    <citation type="submission" date="2021-12" db="EMBL/GenBank/DDBJ databases">
        <title>Novel species in genus Dyadobacter.</title>
        <authorList>
            <person name="Ma C."/>
        </authorList>
    </citation>
    <scope>NUCLEOTIDE SEQUENCE</scope>
    <source>
        <strain evidence="2">CY399</strain>
    </source>
</reference>
<gene>
    <name evidence="2" type="ORF">LXM24_20810</name>
</gene>
<feature type="transmembrane region" description="Helical" evidence="1">
    <location>
        <begin position="368"/>
        <end position="385"/>
    </location>
</feature>
<dbReference type="EMBL" id="JAJTTA010000004">
    <property type="protein sequence ID" value="MCF0042555.1"/>
    <property type="molecule type" value="Genomic_DNA"/>
</dbReference>
<name>A0A9X1PEZ4_9BACT</name>